<comment type="caution">
    <text evidence="1">The sequence shown here is derived from an EMBL/GenBank/DDBJ whole genome shotgun (WGS) entry which is preliminary data.</text>
</comment>
<evidence type="ECO:0000313" key="2">
    <source>
        <dbReference type="Proteomes" id="UP001303647"/>
    </source>
</evidence>
<organism evidence="1 2">
    <name type="scientific">Corynascus novoguineensis</name>
    <dbReference type="NCBI Taxonomy" id="1126955"/>
    <lineage>
        <taxon>Eukaryota</taxon>
        <taxon>Fungi</taxon>
        <taxon>Dikarya</taxon>
        <taxon>Ascomycota</taxon>
        <taxon>Pezizomycotina</taxon>
        <taxon>Sordariomycetes</taxon>
        <taxon>Sordariomycetidae</taxon>
        <taxon>Sordariales</taxon>
        <taxon>Chaetomiaceae</taxon>
        <taxon>Corynascus</taxon>
    </lineage>
</organism>
<dbReference type="EMBL" id="MU857758">
    <property type="protein sequence ID" value="KAK4244091.1"/>
    <property type="molecule type" value="Genomic_DNA"/>
</dbReference>
<proteinExistence type="predicted"/>
<gene>
    <name evidence="1" type="ORF">C7999DRAFT_35544</name>
</gene>
<name>A0AAN7CM07_9PEZI</name>
<accession>A0AAN7CM07</accession>
<evidence type="ECO:0000313" key="1">
    <source>
        <dbReference type="EMBL" id="KAK4244091.1"/>
    </source>
</evidence>
<reference evidence="1" key="2">
    <citation type="submission" date="2023-05" db="EMBL/GenBank/DDBJ databases">
        <authorList>
            <consortium name="Lawrence Berkeley National Laboratory"/>
            <person name="Steindorff A."/>
            <person name="Hensen N."/>
            <person name="Bonometti L."/>
            <person name="Westerberg I."/>
            <person name="Brannstrom I.O."/>
            <person name="Guillou S."/>
            <person name="Cros-Aarteil S."/>
            <person name="Calhoun S."/>
            <person name="Haridas S."/>
            <person name="Kuo A."/>
            <person name="Mondo S."/>
            <person name="Pangilinan J."/>
            <person name="Riley R."/>
            <person name="Labutti K."/>
            <person name="Andreopoulos B."/>
            <person name="Lipzen A."/>
            <person name="Chen C."/>
            <person name="Yanf M."/>
            <person name="Daum C."/>
            <person name="Ng V."/>
            <person name="Clum A."/>
            <person name="Ohm R."/>
            <person name="Martin F."/>
            <person name="Silar P."/>
            <person name="Natvig D."/>
            <person name="Lalanne C."/>
            <person name="Gautier V."/>
            <person name="Ament-Velasquez S.L."/>
            <person name="Kruys A."/>
            <person name="Hutchinson M.I."/>
            <person name="Powell A.J."/>
            <person name="Barry K."/>
            <person name="Miller A.N."/>
            <person name="Grigoriev I.V."/>
            <person name="Debuchy R."/>
            <person name="Gladieux P."/>
            <person name="Thoren M.H."/>
            <person name="Johannesson H."/>
        </authorList>
    </citation>
    <scope>NUCLEOTIDE SEQUENCE</scope>
    <source>
        <strain evidence="1">CBS 359.72</strain>
    </source>
</reference>
<dbReference type="Proteomes" id="UP001303647">
    <property type="component" value="Unassembled WGS sequence"/>
</dbReference>
<reference evidence="1" key="1">
    <citation type="journal article" date="2023" name="Mol. Phylogenet. Evol.">
        <title>Genome-scale phylogeny and comparative genomics of the fungal order Sordariales.</title>
        <authorList>
            <person name="Hensen N."/>
            <person name="Bonometti L."/>
            <person name="Westerberg I."/>
            <person name="Brannstrom I.O."/>
            <person name="Guillou S."/>
            <person name="Cros-Aarteil S."/>
            <person name="Calhoun S."/>
            <person name="Haridas S."/>
            <person name="Kuo A."/>
            <person name="Mondo S."/>
            <person name="Pangilinan J."/>
            <person name="Riley R."/>
            <person name="LaButti K."/>
            <person name="Andreopoulos B."/>
            <person name="Lipzen A."/>
            <person name="Chen C."/>
            <person name="Yan M."/>
            <person name="Daum C."/>
            <person name="Ng V."/>
            <person name="Clum A."/>
            <person name="Steindorff A."/>
            <person name="Ohm R.A."/>
            <person name="Martin F."/>
            <person name="Silar P."/>
            <person name="Natvig D.O."/>
            <person name="Lalanne C."/>
            <person name="Gautier V."/>
            <person name="Ament-Velasquez S.L."/>
            <person name="Kruys A."/>
            <person name="Hutchinson M.I."/>
            <person name="Powell A.J."/>
            <person name="Barry K."/>
            <person name="Miller A.N."/>
            <person name="Grigoriev I.V."/>
            <person name="Debuchy R."/>
            <person name="Gladieux P."/>
            <person name="Hiltunen Thoren M."/>
            <person name="Johannesson H."/>
        </authorList>
    </citation>
    <scope>NUCLEOTIDE SEQUENCE</scope>
    <source>
        <strain evidence="1">CBS 359.72</strain>
    </source>
</reference>
<protein>
    <submittedName>
        <fullName evidence="1">Uncharacterized protein</fullName>
    </submittedName>
</protein>
<sequence>MGSLEPLTTAVAPVRLILPIALQIDADEPCVLEVHFPITLPHRLGPSVPAPPYHNRDGGLPAEIVRGFYGTPLAQELAAEIVSYLFGPGYRGAILPITRAVCTNPAGPEPGPYDFQLAPAWDCNAVTDGVSFDLEGGYWKDMHGEEGHGPIHAFMQALDFDWIEIYHAFKYYPVRGVKEPDRLMVINPRALRFGIVLVEKEEEKEEEGGREEEGAGDCV</sequence>
<dbReference type="AlphaFoldDB" id="A0AAN7CM07"/>
<keyword evidence="2" id="KW-1185">Reference proteome</keyword>